<dbReference type="GO" id="GO:0006260">
    <property type="term" value="P:DNA replication"/>
    <property type="evidence" value="ECO:0007669"/>
    <property type="project" value="UniProtKB-KW"/>
</dbReference>
<keyword evidence="7" id="KW-0238">DNA-binding</keyword>
<keyword evidence="10" id="KW-0547">Nucleotide-binding</keyword>
<protein>
    <recommendedName>
        <fullName evidence="2">DNA-directed DNA polymerase</fullName>
        <ecNumber evidence="2">2.7.7.7</ecNumber>
    </recommendedName>
</protein>
<evidence type="ECO:0000256" key="2">
    <source>
        <dbReference type="ARBA" id="ARBA00012417"/>
    </source>
</evidence>
<dbReference type="AlphaFoldDB" id="G8DLY6"/>
<dbReference type="EC" id="2.7.7.7" evidence="2"/>
<dbReference type="Gene3D" id="3.90.1600.10">
    <property type="entry name" value="Palm domain of DNA polymerase"/>
    <property type="match status" value="1"/>
</dbReference>
<dbReference type="InterPro" id="IPR004868">
    <property type="entry name" value="DNA-dir_DNA_pol_B_mt/vir"/>
</dbReference>
<dbReference type="GO" id="GO:0004386">
    <property type="term" value="F:helicase activity"/>
    <property type="evidence" value="ECO:0007669"/>
    <property type="project" value="UniProtKB-KW"/>
</dbReference>
<organism evidence="10">
    <name type="scientific">Aurelia aurita</name>
    <name type="common">Moon jellyfish</name>
    <name type="synonym">Medusa aurita</name>
    <dbReference type="NCBI Taxonomy" id="6145"/>
    <lineage>
        <taxon>Eukaryota</taxon>
        <taxon>Metazoa</taxon>
        <taxon>Cnidaria</taxon>
        <taxon>Scyphozoa</taxon>
        <taxon>Semaeostomeae</taxon>
        <taxon>Ulmaridae</taxon>
        <taxon>Aurelia</taxon>
    </lineage>
</organism>
<evidence type="ECO:0000313" key="10">
    <source>
        <dbReference type="EMBL" id="ADY15472.1"/>
    </source>
</evidence>
<evidence type="ECO:0000256" key="1">
    <source>
        <dbReference type="ARBA" id="ARBA00005755"/>
    </source>
</evidence>
<reference evidence="10" key="1">
    <citation type="journal article" date="2012" name="Mol. Phylogenet. Evol.">
        <title>Estimation of divergence times in cnidarian evolution based on mitochondrial protein-coding genes and the fossil record.</title>
        <authorList>
            <person name="Park E."/>
            <person name="Hwang D.S."/>
            <person name="Lee J.S."/>
            <person name="Song J.I."/>
            <person name="Seo T.K."/>
            <person name="Won Y.J."/>
        </authorList>
    </citation>
    <scope>NUCLEOTIDE SEQUENCE</scope>
</reference>
<keyword evidence="4" id="KW-0548">Nucleotidyltransferase</keyword>
<keyword evidence="10" id="KW-0496">Mitochondrion</keyword>
<accession>G8DLY6</accession>
<keyword evidence="10" id="KW-0067">ATP-binding</keyword>
<feature type="domain" description="DNA-directed DNA polymerase family B mitochondria/virus" evidence="9">
    <location>
        <begin position="22"/>
        <end position="218"/>
    </location>
</feature>
<evidence type="ECO:0000256" key="8">
    <source>
        <dbReference type="ARBA" id="ARBA00049244"/>
    </source>
</evidence>
<keyword evidence="6" id="KW-0239">DNA-directed DNA polymerase</keyword>
<dbReference type="GO" id="GO:0003887">
    <property type="term" value="F:DNA-directed DNA polymerase activity"/>
    <property type="evidence" value="ECO:0007669"/>
    <property type="project" value="UniProtKB-KW"/>
</dbReference>
<keyword evidence="10" id="KW-0378">Hydrolase</keyword>
<geneLocation type="mitochondrion" evidence="10"/>
<proteinExistence type="inferred from homology"/>
<evidence type="ECO:0000256" key="3">
    <source>
        <dbReference type="ARBA" id="ARBA00022679"/>
    </source>
</evidence>
<dbReference type="InterPro" id="IPR043502">
    <property type="entry name" value="DNA/RNA_pol_sf"/>
</dbReference>
<dbReference type="InterPro" id="IPR023211">
    <property type="entry name" value="DNA_pol_palm_dom_sf"/>
</dbReference>
<name>G8DLY6_AURAU</name>
<dbReference type="GO" id="GO:0000166">
    <property type="term" value="F:nucleotide binding"/>
    <property type="evidence" value="ECO:0007669"/>
    <property type="project" value="InterPro"/>
</dbReference>
<evidence type="ECO:0000256" key="6">
    <source>
        <dbReference type="ARBA" id="ARBA00022932"/>
    </source>
</evidence>
<keyword evidence="10" id="KW-0347">Helicase</keyword>
<evidence type="ECO:0000256" key="5">
    <source>
        <dbReference type="ARBA" id="ARBA00022705"/>
    </source>
</evidence>
<comment type="catalytic activity">
    <reaction evidence="8">
        <text>DNA(n) + a 2'-deoxyribonucleoside 5'-triphosphate = DNA(n+1) + diphosphate</text>
        <dbReference type="Rhea" id="RHEA:22508"/>
        <dbReference type="Rhea" id="RHEA-COMP:17339"/>
        <dbReference type="Rhea" id="RHEA-COMP:17340"/>
        <dbReference type="ChEBI" id="CHEBI:33019"/>
        <dbReference type="ChEBI" id="CHEBI:61560"/>
        <dbReference type="ChEBI" id="CHEBI:173112"/>
        <dbReference type="EC" id="2.7.7.7"/>
    </reaction>
</comment>
<evidence type="ECO:0000256" key="7">
    <source>
        <dbReference type="ARBA" id="ARBA00023125"/>
    </source>
</evidence>
<dbReference type="SUPFAM" id="SSF56672">
    <property type="entry name" value="DNA/RNA polymerases"/>
    <property type="match status" value="1"/>
</dbReference>
<evidence type="ECO:0000259" key="9">
    <source>
        <dbReference type="Pfam" id="PF03175"/>
    </source>
</evidence>
<dbReference type="Pfam" id="PF03175">
    <property type="entry name" value="DNA_pol_B_2"/>
    <property type="match status" value="1"/>
</dbReference>
<dbReference type="GO" id="GO:0003677">
    <property type="term" value="F:DNA binding"/>
    <property type="evidence" value="ECO:0007669"/>
    <property type="project" value="UniProtKB-KW"/>
</dbReference>
<keyword evidence="3" id="KW-0808">Transferase</keyword>
<evidence type="ECO:0000256" key="4">
    <source>
        <dbReference type="ARBA" id="ARBA00022695"/>
    </source>
</evidence>
<sequence length="322" mass="37172">MEHFISNQIIKQLDSLYKLKATTQTLPTISTKIFKLFTSEPTLPSIKKQGPPEKPIRLGYPTSLVKKTGKRLYLYDVNSLYPFSFINKFPSGINASNTHKYVTITRATITPPNFLRIPYSLPLNSHKDEALYSPQEITYLTKLGYVFNISDKMQLPYRTDIITDFIIHLFSRKPSHPRLVKHLHNSFYGKMVSSESSNITSLMVQYMKTYSKIYTHKIKLNHTNLSIYTDTDSFAVQHPFKVKTSSRLGYCKSLLLCSKINTTDTMKIVSPRNYNYQTENQEKTKKIGTEHNLSCNKKSLQRNLLINGREVNSISIVEFIYN</sequence>
<keyword evidence="5" id="KW-0235">DNA replication</keyword>
<dbReference type="EMBL" id="HQ694729">
    <property type="protein sequence ID" value="ADY15472.1"/>
    <property type="molecule type" value="Genomic_DNA"/>
</dbReference>
<comment type="similarity">
    <text evidence="1">Belongs to the DNA polymerase type-B family.</text>
</comment>